<dbReference type="HAMAP" id="MF_00385">
    <property type="entry name" value="Ribosomal_bS16"/>
    <property type="match status" value="1"/>
</dbReference>
<dbReference type="GO" id="GO:0005737">
    <property type="term" value="C:cytoplasm"/>
    <property type="evidence" value="ECO:0007669"/>
    <property type="project" value="UniProtKB-ARBA"/>
</dbReference>
<dbReference type="InterPro" id="IPR000307">
    <property type="entry name" value="Ribosomal_bS16"/>
</dbReference>
<reference evidence="4 5" key="1">
    <citation type="journal article" date="2015" name="Nature">
        <title>rRNA introns, odd ribosomes, and small enigmatic genomes across a large radiation of phyla.</title>
        <authorList>
            <person name="Brown C.T."/>
            <person name="Hug L.A."/>
            <person name="Thomas B.C."/>
            <person name="Sharon I."/>
            <person name="Castelle C.J."/>
            <person name="Singh A."/>
            <person name="Wilkins M.J."/>
            <person name="Williams K.H."/>
            <person name="Banfield J.F."/>
        </authorList>
    </citation>
    <scope>NUCLEOTIDE SEQUENCE [LARGE SCALE GENOMIC DNA]</scope>
</reference>
<evidence type="ECO:0000313" key="4">
    <source>
        <dbReference type="EMBL" id="KKR85153.1"/>
    </source>
</evidence>
<dbReference type="InterPro" id="IPR023803">
    <property type="entry name" value="Ribosomal_bS16_dom_sf"/>
</dbReference>
<proteinExistence type="inferred from homology"/>
<dbReference type="EMBL" id="LCAE01000037">
    <property type="protein sequence ID" value="KKR85153.1"/>
    <property type="molecule type" value="Genomic_DNA"/>
</dbReference>
<comment type="similarity">
    <text evidence="3">Belongs to the bacterial ribosomal protein bS16 family.</text>
</comment>
<dbReference type="AlphaFoldDB" id="A0A0G0U826"/>
<keyword evidence="2 3" id="KW-0687">Ribonucleoprotein</keyword>
<keyword evidence="1 3" id="KW-0689">Ribosomal protein</keyword>
<protein>
    <recommendedName>
        <fullName evidence="3">Small ribosomal subunit protein bS16</fullName>
    </recommendedName>
</protein>
<evidence type="ECO:0000256" key="3">
    <source>
        <dbReference type="HAMAP-Rule" id="MF_00385"/>
    </source>
</evidence>
<accession>A0A0G0U826</accession>
<dbReference type="Pfam" id="PF00886">
    <property type="entry name" value="Ribosomal_S16"/>
    <property type="match status" value="1"/>
</dbReference>
<comment type="caution">
    <text evidence="4">The sequence shown here is derived from an EMBL/GenBank/DDBJ whole genome shotgun (WGS) entry which is preliminary data.</text>
</comment>
<dbReference type="NCBIfam" id="TIGR00002">
    <property type="entry name" value="S16"/>
    <property type="match status" value="1"/>
</dbReference>
<dbReference type="GO" id="GO:0003735">
    <property type="term" value="F:structural constituent of ribosome"/>
    <property type="evidence" value="ECO:0007669"/>
    <property type="project" value="InterPro"/>
</dbReference>
<dbReference type="GO" id="GO:0006412">
    <property type="term" value="P:translation"/>
    <property type="evidence" value="ECO:0007669"/>
    <property type="project" value="UniProtKB-UniRule"/>
</dbReference>
<name>A0A0G0U826_9BACT</name>
<dbReference type="PANTHER" id="PTHR12919:SF20">
    <property type="entry name" value="SMALL RIBOSOMAL SUBUNIT PROTEIN BS16M"/>
    <property type="match status" value="1"/>
</dbReference>
<sequence>MIVIRLARYGHINLPKYRIVVTNKRSKREGKPLEVLGTWDPAQKQLKVNNEKLKVWKQKGAQISEGLTKLLT</sequence>
<evidence type="ECO:0000256" key="2">
    <source>
        <dbReference type="ARBA" id="ARBA00023274"/>
    </source>
</evidence>
<organism evidence="4 5">
    <name type="scientific">Candidatus Woesebacteria bacterium GW2011_GWB1_41_10</name>
    <dbReference type="NCBI Taxonomy" id="1618577"/>
    <lineage>
        <taxon>Bacteria</taxon>
        <taxon>Candidatus Woeseibacteriota</taxon>
    </lineage>
</organism>
<evidence type="ECO:0000313" key="5">
    <source>
        <dbReference type="Proteomes" id="UP000033858"/>
    </source>
</evidence>
<gene>
    <name evidence="3" type="primary">rpsP</name>
    <name evidence="4" type="ORF">UU32_C0037G0012</name>
</gene>
<dbReference type="GO" id="GO:0015935">
    <property type="term" value="C:small ribosomal subunit"/>
    <property type="evidence" value="ECO:0007669"/>
    <property type="project" value="TreeGrafter"/>
</dbReference>
<dbReference type="SUPFAM" id="SSF54565">
    <property type="entry name" value="Ribosomal protein S16"/>
    <property type="match status" value="1"/>
</dbReference>
<dbReference type="PANTHER" id="PTHR12919">
    <property type="entry name" value="30S RIBOSOMAL PROTEIN S16"/>
    <property type="match status" value="1"/>
</dbReference>
<evidence type="ECO:0000256" key="1">
    <source>
        <dbReference type="ARBA" id="ARBA00022980"/>
    </source>
</evidence>
<dbReference type="Gene3D" id="3.30.1320.10">
    <property type="match status" value="1"/>
</dbReference>
<dbReference type="Proteomes" id="UP000033858">
    <property type="component" value="Unassembled WGS sequence"/>
</dbReference>